<dbReference type="CDD" id="cd03254">
    <property type="entry name" value="ABCC_Glucan_exporter_like"/>
    <property type="match status" value="1"/>
</dbReference>
<dbReference type="Proteomes" id="UP000223596">
    <property type="component" value="Unassembled WGS sequence"/>
</dbReference>
<organism evidence="11 12">
    <name type="scientific">Acetivibrio thermocellus AD2</name>
    <dbReference type="NCBI Taxonomy" id="1138384"/>
    <lineage>
        <taxon>Bacteria</taxon>
        <taxon>Bacillati</taxon>
        <taxon>Bacillota</taxon>
        <taxon>Clostridia</taxon>
        <taxon>Eubacteriales</taxon>
        <taxon>Oscillospiraceae</taxon>
        <taxon>Acetivibrio</taxon>
    </lineage>
</organism>
<feature type="transmembrane region" description="Helical" evidence="8">
    <location>
        <begin position="257"/>
        <end position="275"/>
    </location>
</feature>
<dbReference type="GO" id="GO:0005886">
    <property type="term" value="C:plasma membrane"/>
    <property type="evidence" value="ECO:0007669"/>
    <property type="project" value="UniProtKB-SubCell"/>
</dbReference>
<comment type="subcellular location">
    <subcellularLocation>
        <location evidence="1">Cell membrane</location>
        <topology evidence="1">Multi-pass membrane protein</topology>
    </subcellularLocation>
</comment>
<feature type="transmembrane region" description="Helical" evidence="8">
    <location>
        <begin position="21"/>
        <end position="47"/>
    </location>
</feature>
<evidence type="ECO:0000259" key="10">
    <source>
        <dbReference type="PROSITE" id="PS50929"/>
    </source>
</evidence>
<dbReference type="PROSITE" id="PS50929">
    <property type="entry name" value="ABC_TM1F"/>
    <property type="match status" value="1"/>
</dbReference>
<dbReference type="InterPro" id="IPR036640">
    <property type="entry name" value="ABC1_TM_sf"/>
</dbReference>
<protein>
    <submittedName>
        <fullName evidence="11">ATP-binding cassette subfamily B protein</fullName>
    </submittedName>
</protein>
<dbReference type="PANTHER" id="PTHR43394">
    <property type="entry name" value="ATP-DEPENDENT PERMEASE MDL1, MITOCHONDRIAL"/>
    <property type="match status" value="1"/>
</dbReference>
<name>A0AB36TH07_ACETH</name>
<dbReference type="InterPro" id="IPR017871">
    <property type="entry name" value="ABC_transporter-like_CS"/>
</dbReference>
<keyword evidence="5 11" id="KW-0067">ATP-binding</keyword>
<evidence type="ECO:0000256" key="7">
    <source>
        <dbReference type="ARBA" id="ARBA00023136"/>
    </source>
</evidence>
<evidence type="ECO:0000256" key="3">
    <source>
        <dbReference type="ARBA" id="ARBA00022692"/>
    </source>
</evidence>
<evidence type="ECO:0000256" key="1">
    <source>
        <dbReference type="ARBA" id="ARBA00004651"/>
    </source>
</evidence>
<dbReference type="FunFam" id="3.40.50.300:FF:000287">
    <property type="entry name" value="Multidrug ABC transporter ATP-binding protein"/>
    <property type="match status" value="1"/>
</dbReference>
<evidence type="ECO:0000313" key="12">
    <source>
        <dbReference type="Proteomes" id="UP000223596"/>
    </source>
</evidence>
<feature type="transmembrane region" description="Helical" evidence="8">
    <location>
        <begin position="167"/>
        <end position="186"/>
    </location>
</feature>
<reference evidence="11 12" key="1">
    <citation type="submission" date="2017-09" db="EMBL/GenBank/DDBJ databases">
        <title>Evaluation of Pacific Biosciences Sequencing Technology to Finishing C. thermocellum Genome Sequences.</title>
        <authorList>
            <person name="Brown S."/>
        </authorList>
    </citation>
    <scope>NUCLEOTIDE SEQUENCE [LARGE SCALE GENOMIC DNA]</scope>
    <source>
        <strain evidence="11 12">AD2</strain>
    </source>
</reference>
<evidence type="ECO:0000259" key="9">
    <source>
        <dbReference type="PROSITE" id="PS50893"/>
    </source>
</evidence>
<accession>A0AB36TH07</accession>
<dbReference type="SMART" id="SM00382">
    <property type="entry name" value="AAA"/>
    <property type="match status" value="1"/>
</dbReference>
<feature type="transmembrane region" description="Helical" evidence="8">
    <location>
        <begin position="139"/>
        <end position="161"/>
    </location>
</feature>
<proteinExistence type="predicted"/>
<comment type="caution">
    <text evidence="11">The sequence shown here is derived from an EMBL/GenBank/DDBJ whole genome shotgun (WGS) entry which is preliminary data.</text>
</comment>
<dbReference type="SUPFAM" id="SSF52540">
    <property type="entry name" value="P-loop containing nucleoside triphosphate hydrolases"/>
    <property type="match status" value="1"/>
</dbReference>
<dbReference type="GO" id="GO:0015421">
    <property type="term" value="F:ABC-type oligopeptide transporter activity"/>
    <property type="evidence" value="ECO:0007669"/>
    <property type="project" value="TreeGrafter"/>
</dbReference>
<dbReference type="PROSITE" id="PS50893">
    <property type="entry name" value="ABC_TRANSPORTER_2"/>
    <property type="match status" value="1"/>
</dbReference>
<dbReference type="GO" id="GO:0005524">
    <property type="term" value="F:ATP binding"/>
    <property type="evidence" value="ECO:0007669"/>
    <property type="project" value="UniProtKB-KW"/>
</dbReference>
<dbReference type="Gene3D" id="3.40.50.300">
    <property type="entry name" value="P-loop containing nucleotide triphosphate hydrolases"/>
    <property type="match status" value="1"/>
</dbReference>
<dbReference type="GO" id="GO:0016887">
    <property type="term" value="F:ATP hydrolysis activity"/>
    <property type="evidence" value="ECO:0007669"/>
    <property type="project" value="InterPro"/>
</dbReference>
<evidence type="ECO:0000256" key="5">
    <source>
        <dbReference type="ARBA" id="ARBA00022840"/>
    </source>
</evidence>
<keyword evidence="4" id="KW-0547">Nucleotide-binding</keyword>
<feature type="domain" description="ABC transporter" evidence="9">
    <location>
        <begin position="348"/>
        <end position="582"/>
    </location>
</feature>
<dbReference type="RefSeq" id="WP_003518681.1">
    <property type="nucleotide sequence ID" value="NZ_CP013828.1"/>
</dbReference>
<keyword evidence="3 8" id="KW-0812">Transmembrane</keyword>
<evidence type="ECO:0000256" key="4">
    <source>
        <dbReference type="ARBA" id="ARBA00022741"/>
    </source>
</evidence>
<evidence type="ECO:0000313" key="11">
    <source>
        <dbReference type="EMBL" id="PFH03108.1"/>
    </source>
</evidence>
<dbReference type="SUPFAM" id="SSF90123">
    <property type="entry name" value="ABC transporter transmembrane region"/>
    <property type="match status" value="1"/>
</dbReference>
<dbReference type="PROSITE" id="PS00211">
    <property type="entry name" value="ABC_TRANSPORTER_1"/>
    <property type="match status" value="1"/>
</dbReference>
<dbReference type="InterPro" id="IPR011527">
    <property type="entry name" value="ABC1_TM_dom"/>
</dbReference>
<dbReference type="InterPro" id="IPR003593">
    <property type="entry name" value="AAA+_ATPase"/>
</dbReference>
<dbReference type="InterPro" id="IPR027417">
    <property type="entry name" value="P-loop_NTPase"/>
</dbReference>
<dbReference type="Pfam" id="PF00005">
    <property type="entry name" value="ABC_tran"/>
    <property type="match status" value="1"/>
</dbReference>
<sequence>MKSRKIQMDTIRKVLRYIKKYRVLLFISILLAASTVALTLYVPILIGNAIDYIVGPGNVNFEVVAKILVQIAFAVGITAIFEWFMYTINNNITYQVVRDIREKAFRKIEILPLSYIDSHPHGEIVSRVIADVEQFAEGLLMGFTQLFTGVVTIIATLIFMLTINIKITFIVVILTPLSLFVANFIAKHTYSMFKLQSETRGEQTSLIEEMIGNVKVVQAFSYQEEALKKFDEINERLEKYSLRAVFFSSLTNPLTRFINSLVYAAVALAGAIAVISGDVGSTMTVGGLSIFLSYASQYAKPFNEISGVITEMQNALACAGRVFELIEEKPQVPDADDAVTLKNASGNVVFDNVAFSYVPERPLIRNLNLEVKPGQRVAIVGPTGSGKTTVINLLMRFYDVDSGSIKVEGIDIRNITRQSLRENYGMVLQDTWLKSGTIRENITMGKPDATEEEIIAAAKAAHAHSFIKRLENGYDTVISEEGGSLSQGQKQLLSIARVMLCLPPMLILDEATSSIDTRTEVKIQEAFARLMQGRTSFVVAHRLSTIREADVILVMKDGDIIEQGTHEELLSKKGFYANLYNSQFAQ</sequence>
<evidence type="ECO:0000256" key="8">
    <source>
        <dbReference type="SAM" id="Phobius"/>
    </source>
</evidence>
<feature type="domain" description="ABC transmembrane type-1" evidence="10">
    <location>
        <begin position="26"/>
        <end position="314"/>
    </location>
</feature>
<dbReference type="Gene3D" id="1.20.1560.10">
    <property type="entry name" value="ABC transporter type 1, transmembrane domain"/>
    <property type="match status" value="1"/>
</dbReference>
<evidence type="ECO:0000256" key="6">
    <source>
        <dbReference type="ARBA" id="ARBA00022989"/>
    </source>
</evidence>
<dbReference type="CDD" id="cd18547">
    <property type="entry name" value="ABC_6TM_Tm288_like"/>
    <property type="match status" value="1"/>
</dbReference>
<keyword evidence="2" id="KW-0813">Transport</keyword>
<dbReference type="EMBL" id="PDBW01000001">
    <property type="protein sequence ID" value="PFH03108.1"/>
    <property type="molecule type" value="Genomic_DNA"/>
</dbReference>
<keyword evidence="7 8" id="KW-0472">Membrane</keyword>
<gene>
    <name evidence="11" type="ORF">M972_111904</name>
</gene>
<dbReference type="Pfam" id="PF00664">
    <property type="entry name" value="ABC_membrane"/>
    <property type="match status" value="1"/>
</dbReference>
<dbReference type="AlphaFoldDB" id="A0AB36TH07"/>
<evidence type="ECO:0000256" key="2">
    <source>
        <dbReference type="ARBA" id="ARBA00022448"/>
    </source>
</evidence>
<keyword evidence="6 8" id="KW-1133">Transmembrane helix</keyword>
<dbReference type="InterPro" id="IPR039421">
    <property type="entry name" value="Type_1_exporter"/>
</dbReference>
<dbReference type="InterPro" id="IPR003439">
    <property type="entry name" value="ABC_transporter-like_ATP-bd"/>
</dbReference>
<dbReference type="PANTHER" id="PTHR43394:SF1">
    <property type="entry name" value="ATP-BINDING CASSETTE SUB-FAMILY B MEMBER 10, MITOCHONDRIAL"/>
    <property type="match status" value="1"/>
</dbReference>
<feature type="transmembrane region" description="Helical" evidence="8">
    <location>
        <begin position="67"/>
        <end position="88"/>
    </location>
</feature>